<reference evidence="6 7" key="1">
    <citation type="submission" date="2017-06" db="EMBL/GenBank/DDBJ databases">
        <authorList>
            <person name="Kim H.J."/>
            <person name="Triplett B.A."/>
        </authorList>
    </citation>
    <scope>NUCLEOTIDE SEQUENCE [LARGE SCALE GENOMIC DNA]</scope>
    <source>
        <strain evidence="6 7">CGMCC 4.5593</strain>
    </source>
</reference>
<feature type="domain" description="HTH lysR-type" evidence="5">
    <location>
        <begin position="1"/>
        <end position="58"/>
    </location>
</feature>
<dbReference type="InterPro" id="IPR000847">
    <property type="entry name" value="LysR_HTH_N"/>
</dbReference>
<dbReference type="InterPro" id="IPR005119">
    <property type="entry name" value="LysR_subst-bd"/>
</dbReference>
<dbReference type="EMBL" id="FZPH01000011">
    <property type="protein sequence ID" value="SNT58673.1"/>
    <property type="molecule type" value="Genomic_DNA"/>
</dbReference>
<dbReference type="RefSeq" id="WP_218824671.1">
    <property type="nucleotide sequence ID" value="NZ_FZPH01000011.1"/>
</dbReference>
<dbReference type="Gene3D" id="3.40.190.290">
    <property type="match status" value="1"/>
</dbReference>
<evidence type="ECO:0000256" key="4">
    <source>
        <dbReference type="ARBA" id="ARBA00023163"/>
    </source>
</evidence>
<dbReference type="Gene3D" id="1.10.10.10">
    <property type="entry name" value="Winged helix-like DNA-binding domain superfamily/Winged helix DNA-binding domain"/>
    <property type="match status" value="1"/>
</dbReference>
<dbReference type="PROSITE" id="PS50931">
    <property type="entry name" value="HTH_LYSR"/>
    <property type="match status" value="1"/>
</dbReference>
<name>A0A239NW40_9ACTN</name>
<dbReference type="Pfam" id="PF00126">
    <property type="entry name" value="HTH_1"/>
    <property type="match status" value="1"/>
</dbReference>
<accession>A0A239NW40</accession>
<dbReference type="PANTHER" id="PTHR30346:SF28">
    <property type="entry name" value="HTH-TYPE TRANSCRIPTIONAL REGULATOR CYNR"/>
    <property type="match status" value="1"/>
</dbReference>
<dbReference type="PANTHER" id="PTHR30346">
    <property type="entry name" value="TRANSCRIPTIONAL DUAL REGULATOR HCAR-RELATED"/>
    <property type="match status" value="1"/>
</dbReference>
<keyword evidence="7" id="KW-1185">Reference proteome</keyword>
<gene>
    <name evidence="6" type="ORF">SAMN05421812_11142</name>
</gene>
<dbReference type="GO" id="GO:0032993">
    <property type="term" value="C:protein-DNA complex"/>
    <property type="evidence" value="ECO:0007669"/>
    <property type="project" value="TreeGrafter"/>
</dbReference>
<organism evidence="6 7">
    <name type="scientific">Asanoa hainanensis</name>
    <dbReference type="NCBI Taxonomy" id="560556"/>
    <lineage>
        <taxon>Bacteria</taxon>
        <taxon>Bacillati</taxon>
        <taxon>Actinomycetota</taxon>
        <taxon>Actinomycetes</taxon>
        <taxon>Micromonosporales</taxon>
        <taxon>Micromonosporaceae</taxon>
        <taxon>Asanoa</taxon>
    </lineage>
</organism>
<comment type="similarity">
    <text evidence="1">Belongs to the LysR transcriptional regulatory family.</text>
</comment>
<keyword evidence="2" id="KW-0805">Transcription regulation</keyword>
<evidence type="ECO:0000259" key="5">
    <source>
        <dbReference type="PROSITE" id="PS50931"/>
    </source>
</evidence>
<evidence type="ECO:0000256" key="1">
    <source>
        <dbReference type="ARBA" id="ARBA00009437"/>
    </source>
</evidence>
<keyword evidence="4" id="KW-0804">Transcription</keyword>
<dbReference type="InterPro" id="IPR036390">
    <property type="entry name" value="WH_DNA-bd_sf"/>
</dbReference>
<dbReference type="Proteomes" id="UP000198362">
    <property type="component" value="Unassembled WGS sequence"/>
</dbReference>
<sequence length="305" mass="32553">MDIRKLEVFVAVAEEGGFTRAAERLRTAQSGVSTAIRALERELGATLLDRTTQHVELTEAGRALLPEALGILAAVEAARETVTQVGQGLRGRLRLGILYGLTPSGVREALATFRADLPGVEIWLTAPGPRGTLDHLDSLRDGALDLAVVLTQGPLPGFDQQVLATDEVVLACPADHRLAFSGRESVDLADLADEAFIEFPPGWGVRSAVDRAYVAAGLTRRTTVQMNDLATILDLVRLGLGLAFMPRSIIEQADDLRFLELGGQPPSYRIVIATVAGRPLGPVARHFLRIARSTLTPSTGAASRG</sequence>
<dbReference type="GO" id="GO:0003700">
    <property type="term" value="F:DNA-binding transcription factor activity"/>
    <property type="evidence" value="ECO:0007669"/>
    <property type="project" value="InterPro"/>
</dbReference>
<evidence type="ECO:0000313" key="6">
    <source>
        <dbReference type="EMBL" id="SNT58673.1"/>
    </source>
</evidence>
<proteinExistence type="inferred from homology"/>
<dbReference type="FunFam" id="1.10.10.10:FF:000001">
    <property type="entry name" value="LysR family transcriptional regulator"/>
    <property type="match status" value="1"/>
</dbReference>
<keyword evidence="3 6" id="KW-0238">DNA-binding</keyword>
<dbReference type="InterPro" id="IPR036388">
    <property type="entry name" value="WH-like_DNA-bd_sf"/>
</dbReference>
<dbReference type="SUPFAM" id="SSF53850">
    <property type="entry name" value="Periplasmic binding protein-like II"/>
    <property type="match status" value="1"/>
</dbReference>
<evidence type="ECO:0000256" key="3">
    <source>
        <dbReference type="ARBA" id="ARBA00023125"/>
    </source>
</evidence>
<dbReference type="SUPFAM" id="SSF46785">
    <property type="entry name" value="Winged helix' DNA-binding domain"/>
    <property type="match status" value="1"/>
</dbReference>
<evidence type="ECO:0000313" key="7">
    <source>
        <dbReference type="Proteomes" id="UP000198362"/>
    </source>
</evidence>
<dbReference type="Pfam" id="PF03466">
    <property type="entry name" value="LysR_substrate"/>
    <property type="match status" value="1"/>
</dbReference>
<dbReference type="GO" id="GO:0003677">
    <property type="term" value="F:DNA binding"/>
    <property type="evidence" value="ECO:0007669"/>
    <property type="project" value="UniProtKB-KW"/>
</dbReference>
<evidence type="ECO:0000256" key="2">
    <source>
        <dbReference type="ARBA" id="ARBA00023015"/>
    </source>
</evidence>
<dbReference type="PRINTS" id="PR00039">
    <property type="entry name" value="HTHLYSR"/>
</dbReference>
<protein>
    <submittedName>
        <fullName evidence="6">DNA-binding transcriptional regulator, LysR family</fullName>
    </submittedName>
</protein>
<dbReference type="AlphaFoldDB" id="A0A239NW40"/>